<name>E1RF71_METP4</name>
<evidence type="ECO:0000313" key="1">
    <source>
        <dbReference type="EMBL" id="ADN35019.1"/>
    </source>
</evidence>
<sequence>MAEIPRTDTKTENIAVNRILKTVKAIKEMTGYAKA</sequence>
<organism evidence="1 2">
    <name type="scientific">Methanolacinia petrolearia (strain DSM 11571 / OCM 486 / SEBR 4847)</name>
    <name type="common">Methanoplanus petrolearius</name>
    <dbReference type="NCBI Taxonomy" id="679926"/>
    <lineage>
        <taxon>Archaea</taxon>
        <taxon>Methanobacteriati</taxon>
        <taxon>Methanobacteriota</taxon>
        <taxon>Stenosarchaea group</taxon>
        <taxon>Methanomicrobia</taxon>
        <taxon>Methanomicrobiales</taxon>
        <taxon>Methanomicrobiaceae</taxon>
        <taxon>Methanolacinia</taxon>
    </lineage>
</organism>
<gene>
    <name evidence="1" type="ordered locus">Mpet_0241</name>
</gene>
<reference evidence="1 2" key="1">
    <citation type="journal article" date="2010" name="Stand. Genomic Sci.">
        <title>Complete genome sequence of Methanoplanus petrolearius type strain (SEBR 4847).</title>
        <authorList>
            <person name="Brambilla E."/>
            <person name="Djao O.D."/>
            <person name="Daligault H."/>
            <person name="Lapidus A."/>
            <person name="Lucas S."/>
            <person name="Hammon N."/>
            <person name="Nolan M."/>
            <person name="Tice H."/>
            <person name="Cheng J.F."/>
            <person name="Han C."/>
            <person name="Tapia R."/>
            <person name="Goodwin L."/>
            <person name="Pitluck S."/>
            <person name="Liolios K."/>
            <person name="Ivanova N."/>
            <person name="Mavromatis K."/>
            <person name="Mikhailova N."/>
            <person name="Pati A."/>
            <person name="Chen A."/>
            <person name="Palaniappan K."/>
            <person name="Land M."/>
            <person name="Hauser L."/>
            <person name="Chang Y.J."/>
            <person name="Jeffries C.D."/>
            <person name="Rohde M."/>
            <person name="Spring S."/>
            <person name="Sikorski J."/>
            <person name="Goker M."/>
            <person name="Woyke T."/>
            <person name="Bristow J."/>
            <person name="Eisen J.A."/>
            <person name="Markowitz V."/>
            <person name="Hugenholtz P."/>
            <person name="Kyrpides N.C."/>
            <person name="Klenk H.P."/>
        </authorList>
    </citation>
    <scope>NUCLEOTIDE SEQUENCE [LARGE SCALE GENOMIC DNA]</scope>
    <source>
        <strain evidence="2">DSM 11571 / OCM 486 / SEBR 4847</strain>
    </source>
</reference>
<dbReference type="KEGG" id="mpi:Mpet_0241"/>
<proteinExistence type="predicted"/>
<dbReference type="EMBL" id="CP002117">
    <property type="protein sequence ID" value="ADN35019.1"/>
    <property type="molecule type" value="Genomic_DNA"/>
</dbReference>
<protein>
    <submittedName>
        <fullName evidence="1">Uncharacterized protein</fullName>
    </submittedName>
</protein>
<evidence type="ECO:0000313" key="2">
    <source>
        <dbReference type="Proteomes" id="UP000006565"/>
    </source>
</evidence>
<keyword evidence="2" id="KW-1185">Reference proteome</keyword>
<dbReference type="Proteomes" id="UP000006565">
    <property type="component" value="Chromosome"/>
</dbReference>
<dbReference type="AlphaFoldDB" id="E1RF71"/>
<dbReference type="STRING" id="679926.Mpet_0241"/>
<dbReference type="HOGENOM" id="CLU_3362571_0_0_2"/>
<accession>E1RF71</accession>